<dbReference type="GeneID" id="129335772"/>
<dbReference type="GO" id="GO:0045087">
    <property type="term" value="P:innate immune response"/>
    <property type="evidence" value="ECO:0007669"/>
    <property type="project" value="UniProtKB-KW"/>
</dbReference>
<dbReference type="KEGG" id="emc:129335772"/>
<dbReference type="FunFam" id="1.25.40.10:FF:000036">
    <property type="entry name" value="interferon-induced protein with tetratricopeptide repeats 5"/>
    <property type="match status" value="1"/>
</dbReference>
<keyword evidence="4" id="KW-0391">Immunity</keyword>
<keyword evidence="2" id="KW-0677">Repeat</keyword>
<proteinExistence type="inferred from homology"/>
<evidence type="ECO:0000256" key="4">
    <source>
        <dbReference type="ARBA" id="ARBA00022859"/>
    </source>
</evidence>
<keyword evidence="1" id="KW-0399">Innate immunity</keyword>
<dbReference type="GO" id="GO:0051607">
    <property type="term" value="P:defense response to virus"/>
    <property type="evidence" value="ECO:0007669"/>
    <property type="project" value="TreeGrafter"/>
</dbReference>
<keyword evidence="3" id="KW-0802">TPR repeat</keyword>
<reference evidence="7" key="1">
    <citation type="submission" date="2025-08" db="UniProtKB">
        <authorList>
            <consortium name="RefSeq"/>
        </authorList>
    </citation>
    <scope>IDENTIFICATION</scope>
    <source>
        <tissue evidence="7">Blood</tissue>
    </source>
</reference>
<evidence type="ECO:0000313" key="7">
    <source>
        <dbReference type="RefSeq" id="XP_054844539.1"/>
    </source>
</evidence>
<organism evidence="6 7">
    <name type="scientific">Eublepharis macularius</name>
    <name type="common">Leopard gecko</name>
    <name type="synonym">Cyrtodactylus macularius</name>
    <dbReference type="NCBI Taxonomy" id="481883"/>
    <lineage>
        <taxon>Eukaryota</taxon>
        <taxon>Metazoa</taxon>
        <taxon>Chordata</taxon>
        <taxon>Craniata</taxon>
        <taxon>Vertebrata</taxon>
        <taxon>Euteleostomi</taxon>
        <taxon>Lepidosauria</taxon>
        <taxon>Squamata</taxon>
        <taxon>Bifurcata</taxon>
        <taxon>Gekkota</taxon>
        <taxon>Eublepharidae</taxon>
        <taxon>Eublepharinae</taxon>
        <taxon>Eublepharis</taxon>
    </lineage>
</organism>
<evidence type="ECO:0000256" key="5">
    <source>
        <dbReference type="ARBA" id="ARBA00038336"/>
    </source>
</evidence>
<dbReference type="InterPro" id="IPR011990">
    <property type="entry name" value="TPR-like_helical_dom_sf"/>
</dbReference>
<protein>
    <submittedName>
        <fullName evidence="7">Interferon-induced protein with tetratricopeptide repeats 5-like</fullName>
    </submittedName>
</protein>
<dbReference type="SUPFAM" id="SSF48452">
    <property type="entry name" value="TPR-like"/>
    <property type="match status" value="2"/>
</dbReference>
<dbReference type="Gene3D" id="1.25.40.10">
    <property type="entry name" value="Tetratricopeptide repeat domain"/>
    <property type="match status" value="3"/>
</dbReference>
<dbReference type="PANTHER" id="PTHR10271:SF0">
    <property type="entry name" value="INTERFERON-INDUCED PROTEIN WITH TETRATRICOPEPTIDE REPEATS 5"/>
    <property type="match status" value="1"/>
</dbReference>
<evidence type="ECO:0000256" key="2">
    <source>
        <dbReference type="ARBA" id="ARBA00022737"/>
    </source>
</evidence>
<keyword evidence="6" id="KW-1185">Reference proteome</keyword>
<evidence type="ECO:0000256" key="1">
    <source>
        <dbReference type="ARBA" id="ARBA00022588"/>
    </source>
</evidence>
<evidence type="ECO:0000313" key="6">
    <source>
        <dbReference type="Proteomes" id="UP001190640"/>
    </source>
</evidence>
<evidence type="ECO:0000256" key="3">
    <source>
        <dbReference type="ARBA" id="ARBA00022803"/>
    </source>
</evidence>
<name>A0AA97JXA5_EUBMA</name>
<dbReference type="GO" id="GO:0005829">
    <property type="term" value="C:cytosol"/>
    <property type="evidence" value="ECO:0007669"/>
    <property type="project" value="TreeGrafter"/>
</dbReference>
<comment type="similarity">
    <text evidence="5">Belongs to the IFIT family.</text>
</comment>
<dbReference type="Proteomes" id="UP001190640">
    <property type="component" value="Chromosome 9"/>
</dbReference>
<gene>
    <name evidence="7" type="primary">LOC129335772</name>
</gene>
<dbReference type="PANTHER" id="PTHR10271">
    <property type="entry name" value="INTERFERON-INDUCED PROTEIN WITH TETRATRICOPEPTIDE REPEATS"/>
    <property type="match status" value="1"/>
</dbReference>
<sequence length="413" mass="47135">MEKAEVAHHLKTLALKAEHTLYHARSTYIAMKGYLHHLQGSPKEALHELWDAEDTLKQDHLTNFSRHALLIYGNYAWIYYHLANYEMVELYLGRIHEICRSLSSPEPYSAQIPEIHAQKGWSLLALGFRNGEEAKKCFQMALRGDESNQDFQAGLAISVFASWAHAQRSDLWKEAVRLMEKTLHAQPQNCDAKVYLAILLQKTDEQRAKSLVEEVVQGSLDPEVLRKAAKVCEPSSLSRAISVLQHGLTLAPSYHLLHCDLGVCYKKQAEEAPPEEKEEILAAAVKSFKRAVEMDPQSVSPKLELAKIYREKAPLYTEEIYQNLLEEPQRVSKRGQQAIYLHWGDLLLYKKGLRQEALEMYEAGLAIPSGHEKERQQLRGRLEALAQMCEEDSERDLADAVHEILHLQPKSEK</sequence>
<accession>A0AA97JXA5</accession>
<dbReference type="RefSeq" id="XP_054844539.1">
    <property type="nucleotide sequence ID" value="XM_054988564.1"/>
</dbReference>
<dbReference type="AlphaFoldDB" id="A0AA97JXA5"/>